<evidence type="ECO:0000313" key="2">
    <source>
        <dbReference type="EMBL" id="KAL1531147.1"/>
    </source>
</evidence>
<reference evidence="2 3" key="1">
    <citation type="submission" date="2024-06" db="EMBL/GenBank/DDBJ databases">
        <title>A chromosome level genome sequence of Diviner's sage (Salvia divinorum).</title>
        <authorList>
            <person name="Ford S.A."/>
            <person name="Ro D.-K."/>
            <person name="Ness R.W."/>
            <person name="Phillips M.A."/>
        </authorList>
    </citation>
    <scope>NUCLEOTIDE SEQUENCE [LARGE SCALE GENOMIC DNA]</scope>
    <source>
        <strain evidence="2">SAF-2024a</strain>
        <tissue evidence="2">Leaf</tissue>
    </source>
</reference>
<evidence type="ECO:0000256" key="1">
    <source>
        <dbReference type="SAM" id="MobiDB-lite"/>
    </source>
</evidence>
<dbReference type="EMBL" id="JBEAFC010000015">
    <property type="protein sequence ID" value="KAL1531147.1"/>
    <property type="molecule type" value="Genomic_DNA"/>
</dbReference>
<sequence>MVRFHVSSDSDYEPMEREKAQLRREKAQREREKAQREKEKKEKAAQRRKETKEKAEKAECMKEKRLGKRKKKTRAKKYPLLSNYLRLYFPEEARLDQYLRMIPKQDCISFEDSWDEIFQSEFFITHKLENLAYKFRRLVIKHLKP</sequence>
<comment type="caution">
    <text evidence="2">The sequence shown here is derived from an EMBL/GenBank/DDBJ whole genome shotgun (WGS) entry which is preliminary data.</text>
</comment>
<name>A0ABD1FH61_SALDI</name>
<proteinExistence type="predicted"/>
<feature type="compositionally biased region" description="Basic and acidic residues" evidence="1">
    <location>
        <begin position="14"/>
        <end position="64"/>
    </location>
</feature>
<organism evidence="2 3">
    <name type="scientific">Salvia divinorum</name>
    <name type="common">Maria pastora</name>
    <name type="synonym">Diviner's sage</name>
    <dbReference type="NCBI Taxonomy" id="28513"/>
    <lineage>
        <taxon>Eukaryota</taxon>
        <taxon>Viridiplantae</taxon>
        <taxon>Streptophyta</taxon>
        <taxon>Embryophyta</taxon>
        <taxon>Tracheophyta</taxon>
        <taxon>Spermatophyta</taxon>
        <taxon>Magnoliopsida</taxon>
        <taxon>eudicotyledons</taxon>
        <taxon>Gunneridae</taxon>
        <taxon>Pentapetalae</taxon>
        <taxon>asterids</taxon>
        <taxon>lamiids</taxon>
        <taxon>Lamiales</taxon>
        <taxon>Lamiaceae</taxon>
        <taxon>Nepetoideae</taxon>
        <taxon>Mentheae</taxon>
        <taxon>Salviinae</taxon>
        <taxon>Salvia</taxon>
        <taxon>Salvia subgen. Calosphace</taxon>
    </lineage>
</organism>
<evidence type="ECO:0000313" key="3">
    <source>
        <dbReference type="Proteomes" id="UP001567538"/>
    </source>
</evidence>
<dbReference type="AlphaFoldDB" id="A0ABD1FH61"/>
<dbReference type="Proteomes" id="UP001567538">
    <property type="component" value="Unassembled WGS sequence"/>
</dbReference>
<keyword evidence="3" id="KW-1185">Reference proteome</keyword>
<accession>A0ABD1FH61</accession>
<feature type="region of interest" description="Disordered" evidence="1">
    <location>
        <begin position="1"/>
        <end position="72"/>
    </location>
</feature>
<protein>
    <submittedName>
        <fullName evidence="2">Uncharacterized protein</fullName>
    </submittedName>
</protein>
<gene>
    <name evidence="2" type="ORF">AAHA92_33860</name>
</gene>